<name>A0A9N8NBF9_GIBZA</name>
<comment type="caution">
    <text evidence="2">The sequence shown here is derived from an EMBL/GenBank/DDBJ whole genome shotgun (WGS) entry which is preliminary data.</text>
</comment>
<organism evidence="2 3">
    <name type="scientific">Gibberella zeae</name>
    <name type="common">Wheat head blight fungus</name>
    <name type="synonym">Fusarium graminearum</name>
    <dbReference type="NCBI Taxonomy" id="5518"/>
    <lineage>
        <taxon>Eukaryota</taxon>
        <taxon>Fungi</taxon>
        <taxon>Dikarya</taxon>
        <taxon>Ascomycota</taxon>
        <taxon>Pezizomycotina</taxon>
        <taxon>Sordariomycetes</taxon>
        <taxon>Hypocreomycetidae</taxon>
        <taxon>Hypocreales</taxon>
        <taxon>Nectriaceae</taxon>
        <taxon>Fusarium</taxon>
    </lineage>
</organism>
<reference evidence="2" key="1">
    <citation type="submission" date="2021-03" db="EMBL/GenBank/DDBJ databases">
        <authorList>
            <person name="Alouane T."/>
            <person name="Langin T."/>
            <person name="Bonhomme L."/>
        </authorList>
    </citation>
    <scope>NUCLEOTIDE SEQUENCE</scope>
    <source>
        <strain evidence="2">MDC_Fg202</strain>
    </source>
</reference>
<dbReference type="EMBL" id="CAJPIJ010000047">
    <property type="protein sequence ID" value="CAG1964029.1"/>
    <property type="molecule type" value="Genomic_DNA"/>
</dbReference>
<dbReference type="Proteomes" id="UP000746612">
    <property type="component" value="Unassembled WGS sequence"/>
</dbReference>
<proteinExistence type="predicted"/>
<sequence>MTEKDTNMTVIRVFSYEPGTKTCKNKTTLQFSVSENEDEKLAAIRKLLVEKKVFGALDARNPFCSPTGAEVSDQMSIAVYLDQLADKVKDDVTADTDGVDKDSADVPVKSQKLEIPKFYYKKKKIQTKTDDATQEFLKKKLDMKLRIQENKALSPMRAQLLQSAFQADKWTAAPAAKLSSVVADMGERDWSVIVRTNCLLSGQRLSYSNGPKNPCVERTPFNAFKIKGRKFDPYEIVAPVVTGTSKLISTDAEIENLVARIPRFRVDDSSYVTVLETHNSLQASMAKSSFNETSIEASAGGSLWGVSAAAKAGFSTEKGTKEVTAGSEKQEQIHVTYNFPRVTVFLDEHSLELTNDVKNDIAKIEEEQSNEKKKELIIAFGEKYGHVFSRRVKLGGRLISSHENTSKDAQKHAHTENNLKAAAAVSVSGYGFSVSAEASHETAEATDKSEKAQSFASNMSWEATGGNTVLCNDPPSWCDTVGNFRHWRIVEQSDIVPITKLISTFPGYESVEEDFSTLAGSDILEEGRQVHTKIQLIDIRTKKKLVGFPRTDPNSFPHPKNPLQAIVAELQPAFSSLFENGSIKLEKSSEAASHWLLEYWADKGQSQRYSYGNEVTIRNENLSEDANYVGFPYGMNQIDGFYGGDKSGFLCPGPAPPTPVTGQFILESPPDEKRKTGRVRTGDTVVLRIANRGTRQNPAYLMEGQYMNRDEKIESLTKEVPAFYSLNVEGKDNTSRLLRFKIVVEQFWTTEK</sequence>
<protein>
    <recommendedName>
        <fullName evidence="1">MACPF-like domain-containing protein</fullName>
    </recommendedName>
</protein>
<feature type="domain" description="MACPF-like" evidence="1">
    <location>
        <begin position="325"/>
        <end position="502"/>
    </location>
</feature>
<accession>A0A9N8NBF9</accession>
<dbReference type="AlphaFoldDB" id="A0A9N8NBF9"/>
<evidence type="ECO:0000259" key="1">
    <source>
        <dbReference type="Pfam" id="PF22693"/>
    </source>
</evidence>
<dbReference type="InterPro" id="IPR054586">
    <property type="entry name" value="MACPF_1_fungal"/>
</dbReference>
<evidence type="ECO:0000313" key="3">
    <source>
        <dbReference type="Proteomes" id="UP000746612"/>
    </source>
</evidence>
<gene>
    <name evidence="2" type="ORF">MDCFG202_LOCUS17251</name>
</gene>
<dbReference type="Pfam" id="PF22693">
    <property type="entry name" value="MACPF_1"/>
    <property type="match status" value="1"/>
</dbReference>
<evidence type="ECO:0000313" key="2">
    <source>
        <dbReference type="EMBL" id="CAG1964029.1"/>
    </source>
</evidence>